<evidence type="ECO:0000313" key="2">
    <source>
        <dbReference type="Proteomes" id="UP001162480"/>
    </source>
</evidence>
<name>A0AA36F914_OCTVU</name>
<protein>
    <submittedName>
        <fullName evidence="1">Uncharacterized protein</fullName>
    </submittedName>
</protein>
<evidence type="ECO:0000313" key="1">
    <source>
        <dbReference type="EMBL" id="CAI9726488.1"/>
    </source>
</evidence>
<accession>A0AA36F914</accession>
<sequence>MTKSSLNRRYVVERIRTNMSNFIHSIKHSQGLENACSCFRPKRQVYCHCYGDTIVIGIIAALVVDVGECGGCNYGIGDVTDVMKNL</sequence>
<gene>
    <name evidence="1" type="ORF">OCTVUL_1B023864</name>
</gene>
<dbReference type="EMBL" id="OX597821">
    <property type="protein sequence ID" value="CAI9726488.1"/>
    <property type="molecule type" value="Genomic_DNA"/>
</dbReference>
<proteinExistence type="predicted"/>
<organism evidence="1 2">
    <name type="scientific">Octopus vulgaris</name>
    <name type="common">Common octopus</name>
    <dbReference type="NCBI Taxonomy" id="6645"/>
    <lineage>
        <taxon>Eukaryota</taxon>
        <taxon>Metazoa</taxon>
        <taxon>Spiralia</taxon>
        <taxon>Lophotrochozoa</taxon>
        <taxon>Mollusca</taxon>
        <taxon>Cephalopoda</taxon>
        <taxon>Coleoidea</taxon>
        <taxon>Octopodiformes</taxon>
        <taxon>Octopoda</taxon>
        <taxon>Incirrata</taxon>
        <taxon>Octopodidae</taxon>
        <taxon>Octopus</taxon>
    </lineage>
</organism>
<reference evidence="1" key="1">
    <citation type="submission" date="2023-08" db="EMBL/GenBank/DDBJ databases">
        <authorList>
            <person name="Alioto T."/>
            <person name="Alioto T."/>
            <person name="Gomez Garrido J."/>
        </authorList>
    </citation>
    <scope>NUCLEOTIDE SEQUENCE</scope>
</reference>
<dbReference type="AlphaFoldDB" id="A0AA36F914"/>
<keyword evidence="2" id="KW-1185">Reference proteome</keyword>
<dbReference type="Proteomes" id="UP001162480">
    <property type="component" value="Chromosome 8"/>
</dbReference>